<evidence type="ECO:0000259" key="1">
    <source>
        <dbReference type="PROSITE" id="PS50878"/>
    </source>
</evidence>
<gene>
    <name evidence="2" type="ORF">VFH_I337240</name>
</gene>
<name>A0AAV0YQH1_VICFA</name>
<dbReference type="EMBL" id="OX451736">
    <property type="protein sequence ID" value="CAI8588216.1"/>
    <property type="molecule type" value="Genomic_DNA"/>
</dbReference>
<feature type="domain" description="Reverse transcriptase" evidence="1">
    <location>
        <begin position="1"/>
        <end position="112"/>
    </location>
</feature>
<dbReference type="InterPro" id="IPR000477">
    <property type="entry name" value="RT_dom"/>
</dbReference>
<evidence type="ECO:0000313" key="2">
    <source>
        <dbReference type="EMBL" id="CAI8588216.1"/>
    </source>
</evidence>
<protein>
    <recommendedName>
        <fullName evidence="1">Reverse transcriptase domain-containing protein</fullName>
    </recommendedName>
</protein>
<keyword evidence="3" id="KW-1185">Reference proteome</keyword>
<proteinExistence type="predicted"/>
<accession>A0AAV0YQH1</accession>
<dbReference type="AlphaFoldDB" id="A0AAV0YQH1"/>
<evidence type="ECO:0000313" key="3">
    <source>
        <dbReference type="Proteomes" id="UP001157006"/>
    </source>
</evidence>
<dbReference type="PROSITE" id="PS50878">
    <property type="entry name" value="RT_POL"/>
    <property type="match status" value="1"/>
</dbReference>
<dbReference type="PANTHER" id="PTHR46890:SF48">
    <property type="entry name" value="RNA-DIRECTED DNA POLYMERASE"/>
    <property type="match status" value="1"/>
</dbReference>
<dbReference type="InterPro" id="IPR052343">
    <property type="entry name" value="Retrotransposon-Effector_Assoc"/>
</dbReference>
<dbReference type="Pfam" id="PF00078">
    <property type="entry name" value="RVT_1"/>
    <property type="match status" value="1"/>
</dbReference>
<reference evidence="2 3" key="1">
    <citation type="submission" date="2023-01" db="EMBL/GenBank/DDBJ databases">
        <authorList>
            <person name="Kreplak J."/>
        </authorList>
    </citation>
    <scope>NUCLEOTIDE SEQUENCE [LARGE SCALE GENOMIC DNA]</scope>
</reference>
<sequence>MYKAINCTFISLIPKTDNAKYIKDYRSISVCTIMHKVISKVMTRRMSKVLGSIINNCQSAFVPRQQIRNHILLAYELLKGYSRKGDTPRYTMQLDLHKAYDMVDWPALKRIL</sequence>
<dbReference type="Proteomes" id="UP001157006">
    <property type="component" value="Chromosome 1L"/>
</dbReference>
<dbReference type="PANTHER" id="PTHR46890">
    <property type="entry name" value="NON-LTR RETROLELEMENT REVERSE TRANSCRIPTASE-LIKE PROTEIN-RELATED"/>
    <property type="match status" value="1"/>
</dbReference>
<organism evidence="2 3">
    <name type="scientific">Vicia faba</name>
    <name type="common">Broad bean</name>
    <name type="synonym">Faba vulgaris</name>
    <dbReference type="NCBI Taxonomy" id="3906"/>
    <lineage>
        <taxon>Eukaryota</taxon>
        <taxon>Viridiplantae</taxon>
        <taxon>Streptophyta</taxon>
        <taxon>Embryophyta</taxon>
        <taxon>Tracheophyta</taxon>
        <taxon>Spermatophyta</taxon>
        <taxon>Magnoliopsida</taxon>
        <taxon>eudicotyledons</taxon>
        <taxon>Gunneridae</taxon>
        <taxon>Pentapetalae</taxon>
        <taxon>rosids</taxon>
        <taxon>fabids</taxon>
        <taxon>Fabales</taxon>
        <taxon>Fabaceae</taxon>
        <taxon>Papilionoideae</taxon>
        <taxon>50 kb inversion clade</taxon>
        <taxon>NPAAA clade</taxon>
        <taxon>Hologalegina</taxon>
        <taxon>IRL clade</taxon>
        <taxon>Fabeae</taxon>
        <taxon>Vicia</taxon>
    </lineage>
</organism>